<sequence>MDTQTLLARFGTALRTARRNRGLTQANLAALAGLPRLKIIQIEQGDASVSVGAYAAVAAALGFEFALSPARRPTLEEMPGLLDDGRP</sequence>
<protein>
    <submittedName>
        <fullName evidence="2">Helix-turn-helix domain-containing protein</fullName>
    </submittedName>
</protein>
<evidence type="ECO:0000313" key="3">
    <source>
        <dbReference type="Proteomes" id="UP001595886"/>
    </source>
</evidence>
<dbReference type="PROSITE" id="PS50943">
    <property type="entry name" value="HTH_CROC1"/>
    <property type="match status" value="1"/>
</dbReference>
<dbReference type="SUPFAM" id="SSF47413">
    <property type="entry name" value="lambda repressor-like DNA-binding domains"/>
    <property type="match status" value="1"/>
</dbReference>
<organism evidence="2 3">
    <name type="scientific">Dokdonella ginsengisoli</name>
    <dbReference type="NCBI Taxonomy" id="363846"/>
    <lineage>
        <taxon>Bacteria</taxon>
        <taxon>Pseudomonadati</taxon>
        <taxon>Pseudomonadota</taxon>
        <taxon>Gammaproteobacteria</taxon>
        <taxon>Lysobacterales</taxon>
        <taxon>Rhodanobacteraceae</taxon>
        <taxon>Dokdonella</taxon>
    </lineage>
</organism>
<dbReference type="InterPro" id="IPR001387">
    <property type="entry name" value="Cro/C1-type_HTH"/>
</dbReference>
<name>A0ABV9QVD4_9GAMM</name>
<evidence type="ECO:0000259" key="1">
    <source>
        <dbReference type="PROSITE" id="PS50943"/>
    </source>
</evidence>
<dbReference type="CDD" id="cd00093">
    <property type="entry name" value="HTH_XRE"/>
    <property type="match status" value="1"/>
</dbReference>
<comment type="caution">
    <text evidence="2">The sequence shown here is derived from an EMBL/GenBank/DDBJ whole genome shotgun (WGS) entry which is preliminary data.</text>
</comment>
<accession>A0ABV9QVD4</accession>
<dbReference type="RefSeq" id="WP_380020475.1">
    <property type="nucleotide sequence ID" value="NZ_JBHSHD010000007.1"/>
</dbReference>
<dbReference type="EMBL" id="JBHSHD010000007">
    <property type="protein sequence ID" value="MFC4820610.1"/>
    <property type="molecule type" value="Genomic_DNA"/>
</dbReference>
<dbReference type="Proteomes" id="UP001595886">
    <property type="component" value="Unassembled WGS sequence"/>
</dbReference>
<dbReference type="InterPro" id="IPR010982">
    <property type="entry name" value="Lambda_DNA-bd_dom_sf"/>
</dbReference>
<dbReference type="Pfam" id="PF13560">
    <property type="entry name" value="HTH_31"/>
    <property type="match status" value="1"/>
</dbReference>
<feature type="domain" description="HTH cro/C1-type" evidence="1">
    <location>
        <begin position="14"/>
        <end position="68"/>
    </location>
</feature>
<dbReference type="Gene3D" id="1.10.260.40">
    <property type="entry name" value="lambda repressor-like DNA-binding domains"/>
    <property type="match status" value="1"/>
</dbReference>
<evidence type="ECO:0000313" key="2">
    <source>
        <dbReference type="EMBL" id="MFC4820610.1"/>
    </source>
</evidence>
<dbReference type="SMART" id="SM00530">
    <property type="entry name" value="HTH_XRE"/>
    <property type="match status" value="1"/>
</dbReference>
<reference evidence="3" key="1">
    <citation type="journal article" date="2019" name="Int. J. Syst. Evol. Microbiol.">
        <title>The Global Catalogue of Microorganisms (GCM) 10K type strain sequencing project: providing services to taxonomists for standard genome sequencing and annotation.</title>
        <authorList>
            <consortium name="The Broad Institute Genomics Platform"/>
            <consortium name="The Broad Institute Genome Sequencing Center for Infectious Disease"/>
            <person name="Wu L."/>
            <person name="Ma J."/>
        </authorList>
    </citation>
    <scope>NUCLEOTIDE SEQUENCE [LARGE SCALE GENOMIC DNA]</scope>
    <source>
        <strain evidence="3">CCUG 30340</strain>
    </source>
</reference>
<keyword evidence="3" id="KW-1185">Reference proteome</keyword>
<proteinExistence type="predicted"/>
<gene>
    <name evidence="2" type="ORF">ACFO6Q_09755</name>
</gene>